<dbReference type="Proteomes" id="UP001267426">
    <property type="component" value="Unassembled WGS sequence"/>
</dbReference>
<accession>A0ABU3BQ23</accession>
<dbReference type="RefSeq" id="WP_311662711.1">
    <property type="nucleotide sequence ID" value="NZ_JAVRHT010000011.1"/>
</dbReference>
<dbReference type="Pfam" id="PF06119">
    <property type="entry name" value="NIDO"/>
    <property type="match status" value="2"/>
</dbReference>
<keyword evidence="4" id="KW-1185">Reference proteome</keyword>
<proteinExistence type="predicted"/>
<feature type="chain" id="PRO_5045921797" evidence="1">
    <location>
        <begin position="28"/>
        <end position="645"/>
    </location>
</feature>
<sequence length="645" mass="66296">MMTRSLRRTAGALALFGLLLAAPPALAQVTLHTAAEKAAYEAATPARPAPAAARQASAAAGDLLVPRDDTFTLALAANDDGSTDAIPLPFAFNLYGTTYDEVYINNNGNVTFTERLGTFTPFAFPSATPIVAPFFADVDTRGTGSGLVYYKSEPSRFTVVWEDVGYFNRQTDKRNTFQLVLTDGADPLVGAGRNVCLSYGDMNWTTGSASGGSNGFGGTAAIAGANAGDGASFFTLGRFDQAGDAYDGPGGASDGVDYLDDRDVCFSTSDSETNVPPIAQGIADGDAFDLAFGTELVIDFSFLSPEADQTTEITSPDFDAFGEPSSGGAFEFFDGTVSFDATAGNPATGQIRASIAPGLGVTGGGSYDVALVACDDADDFECTEITITINVESLGTRSCEPGDWYVIDFSADGEPSPFSGGEYVRVYASGPGPLDLSGCDFVAFNPFSERVTLSVPLDGVTLGAFEDVVILEGGADFPEGSIPDGPGAIAFVQGDVAVGATVQSVLGRVAHSVVYFRDDNIFGVFPAGSPLDPDPGARRAGGEADLSAQLAALRAEPGDVGPALAVGPNPVRGAGAVAFRLDAEADVRLAVYDVLGREVTVLAEGAYGAGSHRASFDAAAFPAGAYVVRLTAGGVAHTARLTVVR</sequence>
<organism evidence="3 4">
    <name type="scientific">Rubrivirga litoralis</name>
    <dbReference type="NCBI Taxonomy" id="3075598"/>
    <lineage>
        <taxon>Bacteria</taxon>
        <taxon>Pseudomonadati</taxon>
        <taxon>Rhodothermota</taxon>
        <taxon>Rhodothermia</taxon>
        <taxon>Rhodothermales</taxon>
        <taxon>Rubricoccaceae</taxon>
        <taxon>Rubrivirga</taxon>
    </lineage>
</organism>
<feature type="domain" description="NIDO" evidence="2">
    <location>
        <begin position="101"/>
        <end position="153"/>
    </location>
</feature>
<dbReference type="PANTHER" id="PTHR13802">
    <property type="entry name" value="MUCIN 4-RELATED"/>
    <property type="match status" value="1"/>
</dbReference>
<dbReference type="InterPro" id="IPR003886">
    <property type="entry name" value="NIDO_dom"/>
</dbReference>
<dbReference type="PANTHER" id="PTHR13802:SF59">
    <property type="entry name" value="SUSHI DOMAIN-CONTAINING PROTEIN 2"/>
    <property type="match status" value="1"/>
</dbReference>
<dbReference type="NCBIfam" id="TIGR04183">
    <property type="entry name" value="Por_Secre_tail"/>
    <property type="match status" value="1"/>
</dbReference>
<dbReference type="InterPro" id="IPR026444">
    <property type="entry name" value="Secre_tail"/>
</dbReference>
<feature type="domain" description="NIDO" evidence="2">
    <location>
        <begin position="156"/>
        <end position="236"/>
    </location>
</feature>
<feature type="signal peptide" evidence="1">
    <location>
        <begin position="1"/>
        <end position="27"/>
    </location>
</feature>
<evidence type="ECO:0000259" key="2">
    <source>
        <dbReference type="Pfam" id="PF06119"/>
    </source>
</evidence>
<dbReference type="EMBL" id="JAVRHT010000011">
    <property type="protein sequence ID" value="MDT0631368.1"/>
    <property type="molecule type" value="Genomic_DNA"/>
</dbReference>
<protein>
    <submittedName>
        <fullName evidence="3">T9SS type A sorting domain-containing protein</fullName>
    </submittedName>
</protein>
<gene>
    <name evidence="3" type="ORF">RM540_06355</name>
</gene>
<evidence type="ECO:0000256" key="1">
    <source>
        <dbReference type="SAM" id="SignalP"/>
    </source>
</evidence>
<dbReference type="InterPro" id="IPR051495">
    <property type="entry name" value="Epithelial_Barrier/Signaling"/>
</dbReference>
<keyword evidence="1" id="KW-0732">Signal</keyword>
<reference evidence="3 4" key="1">
    <citation type="submission" date="2023-09" db="EMBL/GenBank/DDBJ databases">
        <authorList>
            <person name="Rey-Velasco X."/>
        </authorList>
    </citation>
    <scope>NUCLEOTIDE SEQUENCE [LARGE SCALE GENOMIC DNA]</scope>
    <source>
        <strain evidence="3 4">F394</strain>
    </source>
</reference>
<comment type="caution">
    <text evidence="3">The sequence shown here is derived from an EMBL/GenBank/DDBJ whole genome shotgun (WGS) entry which is preliminary data.</text>
</comment>
<evidence type="ECO:0000313" key="3">
    <source>
        <dbReference type="EMBL" id="MDT0631368.1"/>
    </source>
</evidence>
<evidence type="ECO:0000313" key="4">
    <source>
        <dbReference type="Proteomes" id="UP001267426"/>
    </source>
</evidence>
<name>A0ABU3BQ23_9BACT</name>